<evidence type="ECO:0008006" key="4">
    <source>
        <dbReference type="Google" id="ProtNLM"/>
    </source>
</evidence>
<dbReference type="SUPFAM" id="SSF50494">
    <property type="entry name" value="Trypsin-like serine proteases"/>
    <property type="match status" value="1"/>
</dbReference>
<proteinExistence type="predicted"/>
<dbReference type="Gene3D" id="2.40.10.10">
    <property type="entry name" value="Trypsin-like serine proteases"/>
    <property type="match status" value="2"/>
</dbReference>
<dbReference type="InterPro" id="IPR009003">
    <property type="entry name" value="Peptidase_S1_PA"/>
</dbReference>
<gene>
    <name evidence="2" type="ORF">EDC65_5320</name>
</gene>
<organism evidence="2 3">
    <name type="scientific">Stella humosa</name>
    <dbReference type="NCBI Taxonomy" id="94"/>
    <lineage>
        <taxon>Bacteria</taxon>
        <taxon>Pseudomonadati</taxon>
        <taxon>Pseudomonadota</taxon>
        <taxon>Alphaproteobacteria</taxon>
        <taxon>Rhodospirillales</taxon>
        <taxon>Stellaceae</taxon>
        <taxon>Stella</taxon>
    </lineage>
</organism>
<dbReference type="EMBL" id="RJKX01000019">
    <property type="protein sequence ID" value="ROP80986.1"/>
    <property type="molecule type" value="Genomic_DNA"/>
</dbReference>
<comment type="caution">
    <text evidence="2">The sequence shown here is derived from an EMBL/GenBank/DDBJ whole genome shotgun (WGS) entry which is preliminary data.</text>
</comment>
<feature type="chain" id="PRO_5018003371" description="Trypsin-like peptidase" evidence="1">
    <location>
        <begin position="23"/>
        <end position="443"/>
    </location>
</feature>
<feature type="signal peptide" evidence="1">
    <location>
        <begin position="1"/>
        <end position="22"/>
    </location>
</feature>
<keyword evidence="3" id="KW-1185">Reference proteome</keyword>
<evidence type="ECO:0000256" key="1">
    <source>
        <dbReference type="SAM" id="SignalP"/>
    </source>
</evidence>
<evidence type="ECO:0000313" key="2">
    <source>
        <dbReference type="EMBL" id="ROP80986.1"/>
    </source>
</evidence>
<dbReference type="AlphaFoldDB" id="A0A3N1KS97"/>
<sequence>MKAYSWCVVVALLAGSPSTAYSQRDGRLDSPAGCSDGLSCLYGNFHFPPSPAGCGGACRSAEAPNDDSPRKVFMPSGINESLRISLDVSGVSKDAKSNQNVIRFHANRNVLEVSRKAIDTNKELCAPVASASRPDFWREALIQRKQLLRCDKIVKKLTEHRIGRLSVEYFSFLSHISTNVDETLRGLFDDYKENCLQLLSEYAHTRPFRNLFGEDFLESVISSVGLLVGAQTACTASIVRFPGSRQRMLATAAHCIARSERDIGANKKQVVSVQNLKFNALNGMSAEISIEEDVKGWIYPKETDLALIPLADAGPLKDDVGLVVGRIGALNTLDPIYIFGINPIVLALNGAASANHYDGLFSAATATFSTPCRIVGASAGSIGHNCETEKQMSGSPILAIQDNRPAIIGVHVAGLDRPAPLPRCGVGSWPAINYGTFMPEKTE</sequence>
<evidence type="ECO:0000313" key="3">
    <source>
        <dbReference type="Proteomes" id="UP000278222"/>
    </source>
</evidence>
<protein>
    <recommendedName>
        <fullName evidence="4">Trypsin-like peptidase</fullName>
    </recommendedName>
</protein>
<reference evidence="2 3" key="1">
    <citation type="submission" date="2018-11" db="EMBL/GenBank/DDBJ databases">
        <title>Genomic Encyclopedia of Type Strains, Phase IV (KMG-IV): sequencing the most valuable type-strain genomes for metagenomic binning, comparative biology and taxonomic classification.</title>
        <authorList>
            <person name="Goeker M."/>
        </authorList>
    </citation>
    <scope>NUCLEOTIDE SEQUENCE [LARGE SCALE GENOMIC DNA]</scope>
    <source>
        <strain evidence="2 3">DSM 5900</strain>
    </source>
</reference>
<dbReference type="InterPro" id="IPR043504">
    <property type="entry name" value="Peptidase_S1_PA_chymotrypsin"/>
</dbReference>
<dbReference type="Proteomes" id="UP000278222">
    <property type="component" value="Unassembled WGS sequence"/>
</dbReference>
<accession>A0A3N1KS97</accession>
<name>A0A3N1KS97_9PROT</name>
<keyword evidence="1" id="KW-0732">Signal</keyword>